<feature type="compositionally biased region" description="Basic residues" evidence="1">
    <location>
        <begin position="180"/>
        <end position="193"/>
    </location>
</feature>
<reference evidence="2 3" key="1">
    <citation type="journal article" date="2010" name="Nature">
        <title>Genome sequence of the palaeopolyploid soybean.</title>
        <authorList>
            <person name="Schmutz J."/>
            <person name="Cannon S.B."/>
            <person name="Schlueter J."/>
            <person name="Ma J."/>
            <person name="Mitros T."/>
            <person name="Nelson W."/>
            <person name="Hyten D.L."/>
            <person name="Song Q."/>
            <person name="Thelen J.J."/>
            <person name="Cheng J."/>
            <person name="Xu D."/>
            <person name="Hellsten U."/>
            <person name="May G.D."/>
            <person name="Yu Y."/>
            <person name="Sakurai T."/>
            <person name="Umezawa T."/>
            <person name="Bhattacharyya M.K."/>
            <person name="Sandhu D."/>
            <person name="Valliyodan B."/>
            <person name="Lindquist E."/>
            <person name="Peto M."/>
            <person name="Grant D."/>
            <person name="Shu S."/>
            <person name="Goodstein D."/>
            <person name="Barry K."/>
            <person name="Futrell-Griggs M."/>
            <person name="Abernathy B."/>
            <person name="Du J."/>
            <person name="Tian Z."/>
            <person name="Zhu L."/>
            <person name="Gill N."/>
            <person name="Joshi T."/>
            <person name="Libault M."/>
            <person name="Sethuraman A."/>
            <person name="Zhang X.-C."/>
            <person name="Shinozaki K."/>
            <person name="Nguyen H.T."/>
            <person name="Wing R.A."/>
            <person name="Cregan P."/>
            <person name="Specht J."/>
            <person name="Grimwood J."/>
            <person name="Rokhsar D."/>
            <person name="Stacey G."/>
            <person name="Shoemaker R.C."/>
            <person name="Jackson S.A."/>
        </authorList>
    </citation>
    <scope>NUCLEOTIDE SEQUENCE [LARGE SCALE GENOMIC DNA]</scope>
    <source>
        <strain evidence="3">cv. Williams 82</strain>
        <tissue evidence="2">Callus</tissue>
    </source>
</reference>
<dbReference type="PANTHER" id="PTHR35770:SF1">
    <property type="entry name" value="U2 SMALL NUCLEAR RIBONUCLEOPROTEIN AUXILIARY FACTOR-LIKE PROTEIN"/>
    <property type="match status" value="1"/>
</dbReference>
<proteinExistence type="predicted"/>
<dbReference type="AlphaFoldDB" id="A0A0R0IM12"/>
<dbReference type="OMA" id="KAEQKRC"/>
<dbReference type="Gramene" id="KRH40939">
    <property type="protein sequence ID" value="KRH40939"/>
    <property type="gene ID" value="GLYMA_08G000900"/>
</dbReference>
<dbReference type="OrthoDB" id="775087at2759"/>
<reference evidence="3" key="2">
    <citation type="submission" date="2018-02" db="UniProtKB">
        <authorList>
            <consortium name="EnsemblPlants"/>
        </authorList>
    </citation>
    <scope>IDENTIFICATION</scope>
    <source>
        <strain evidence="3">Williams 82</strain>
    </source>
</reference>
<dbReference type="EnsemblPlants" id="KRH40939">
    <property type="protein sequence ID" value="KRH40939"/>
    <property type="gene ID" value="GLYMA_08G000900"/>
</dbReference>
<evidence type="ECO:0000313" key="4">
    <source>
        <dbReference type="Proteomes" id="UP000008827"/>
    </source>
</evidence>
<dbReference type="PANTHER" id="PTHR35770">
    <property type="entry name" value="U2 SMALL NUCLEAR RIBONUCLEOPROTEIN AUXILIARY FACTOR-LIKE PROTEIN"/>
    <property type="match status" value="1"/>
</dbReference>
<dbReference type="Proteomes" id="UP000008827">
    <property type="component" value="Chromosome 8"/>
</dbReference>
<evidence type="ECO:0000313" key="3">
    <source>
        <dbReference type="EnsemblPlants" id="KRH40939"/>
    </source>
</evidence>
<protein>
    <submittedName>
        <fullName evidence="2 3">Uncharacterized protein</fullName>
    </submittedName>
</protein>
<reference evidence="2" key="3">
    <citation type="submission" date="2018-07" db="EMBL/GenBank/DDBJ databases">
        <title>WGS assembly of Glycine max.</title>
        <authorList>
            <person name="Schmutz J."/>
            <person name="Cannon S."/>
            <person name="Schlueter J."/>
            <person name="Ma J."/>
            <person name="Mitros T."/>
            <person name="Nelson W."/>
            <person name="Hyten D."/>
            <person name="Song Q."/>
            <person name="Thelen J."/>
            <person name="Cheng J."/>
            <person name="Xu D."/>
            <person name="Hellsten U."/>
            <person name="May G."/>
            <person name="Yu Y."/>
            <person name="Sakurai T."/>
            <person name="Umezawa T."/>
            <person name="Bhattacharyya M."/>
            <person name="Sandhu D."/>
            <person name="Valliyodan B."/>
            <person name="Lindquist E."/>
            <person name="Peto M."/>
            <person name="Grant D."/>
            <person name="Shu S."/>
            <person name="Goodstein D."/>
            <person name="Barry K."/>
            <person name="Futrell-Griggs M."/>
            <person name="Abernathy B."/>
            <person name="Du J."/>
            <person name="Tian Z."/>
            <person name="Zhu L."/>
            <person name="Gill N."/>
            <person name="Joshi T."/>
            <person name="Libault M."/>
            <person name="Sethuraman A."/>
            <person name="Zhang X."/>
            <person name="Shinozaki K."/>
            <person name="Nguyen H."/>
            <person name="Wing R."/>
            <person name="Cregan P."/>
            <person name="Specht J."/>
            <person name="Grimwood J."/>
            <person name="Rokhsar D."/>
            <person name="Stacey G."/>
            <person name="Shoemaker R."/>
            <person name="Jackson S."/>
        </authorList>
    </citation>
    <scope>NUCLEOTIDE SEQUENCE</scope>
    <source>
        <tissue evidence="2">Callus</tissue>
    </source>
</reference>
<dbReference type="PaxDb" id="3847-GLYMA08G00291.1"/>
<evidence type="ECO:0000256" key="1">
    <source>
        <dbReference type="SAM" id="MobiDB-lite"/>
    </source>
</evidence>
<accession>A0A0R0IM12</accession>
<keyword evidence="4" id="KW-1185">Reference proteome</keyword>
<dbReference type="EMBL" id="CM000841">
    <property type="protein sequence ID" value="KRH40939.1"/>
    <property type="molecule type" value="Genomic_DNA"/>
</dbReference>
<dbReference type="InParanoid" id="A0A0R0IM12"/>
<feature type="compositionally biased region" description="Polar residues" evidence="1">
    <location>
        <begin position="154"/>
        <end position="168"/>
    </location>
</feature>
<organism evidence="2">
    <name type="scientific">Glycine max</name>
    <name type="common">Soybean</name>
    <name type="synonym">Glycine hispida</name>
    <dbReference type="NCBI Taxonomy" id="3847"/>
    <lineage>
        <taxon>Eukaryota</taxon>
        <taxon>Viridiplantae</taxon>
        <taxon>Streptophyta</taxon>
        <taxon>Embryophyta</taxon>
        <taxon>Tracheophyta</taxon>
        <taxon>Spermatophyta</taxon>
        <taxon>Magnoliopsida</taxon>
        <taxon>eudicotyledons</taxon>
        <taxon>Gunneridae</taxon>
        <taxon>Pentapetalae</taxon>
        <taxon>rosids</taxon>
        <taxon>fabids</taxon>
        <taxon>Fabales</taxon>
        <taxon>Fabaceae</taxon>
        <taxon>Papilionoideae</taxon>
        <taxon>50 kb inversion clade</taxon>
        <taxon>NPAAA clade</taxon>
        <taxon>indigoferoid/millettioid clade</taxon>
        <taxon>Phaseoleae</taxon>
        <taxon>Glycine</taxon>
        <taxon>Glycine subgen. Soja</taxon>
    </lineage>
</organism>
<feature type="region of interest" description="Disordered" evidence="1">
    <location>
        <begin position="154"/>
        <end position="203"/>
    </location>
</feature>
<sequence>MAFEDFDPIFSKPKVEVEWASQSSRPFFFHAYSPDSSHLVIHVTNIYDAWETPCFKFLKIAVRDIVRIGGSWSEFAGYFVTSLKSQDLKLLLELDSSSYGVVSHAKLVAQKSKGMPLITIPLIKLVDSAAAMEVKKEMKPYNWNSDKSFKISNSENGVSTDGLQNSPDKQAAWDTGATKVKNRKVPAHRRTKVRGALLHDSDE</sequence>
<gene>
    <name evidence="2" type="ORF">GLYMA_08G000900</name>
</gene>
<dbReference type="FunCoup" id="A0A0R0IM12">
    <property type="interactions" value="2508"/>
</dbReference>
<name>A0A0R0IM12_SOYBN</name>
<evidence type="ECO:0000313" key="2">
    <source>
        <dbReference type="EMBL" id="KRH40939.1"/>
    </source>
</evidence>